<sequence length="199" mass="22060">MAATVYCPYCYQPVRTTENGLTSTHDYPYDRAYFGQCKGSGQRPLTGPGTPPAAWGASSGKTWVDLGVLPSPFPHAERDGWTVTITGLRFTHSAACWSCRQPVYVATDGGTIRLGFDHKGRSFEEERPGRRAAYKGPCPNGCGEQVTIGADNRWPQRQLPVADARIAQYIQWYRLRRDLGVTTVDMTPADMARLRSRIS</sequence>
<gene>
    <name evidence="1" type="ordered locus">SCATT_06020</name>
</gene>
<accession>F8JT38</accession>
<dbReference type="OrthoDB" id="4239413at2"/>
<name>F8JT38_STREN</name>
<dbReference type="KEGG" id="scy:SCATT_06020"/>
<reference evidence="2" key="1">
    <citation type="submission" date="2011-12" db="EMBL/GenBank/DDBJ databases">
        <title>Complete genome sequence of Streptomyces cattleya strain DSM 46488.</title>
        <authorList>
            <person name="Ou H.-Y."/>
            <person name="Li P."/>
            <person name="Zhao C."/>
            <person name="O'Hagan D."/>
            <person name="Deng Z."/>
        </authorList>
    </citation>
    <scope>NUCLEOTIDE SEQUENCE [LARGE SCALE GENOMIC DNA]</scope>
    <source>
        <strain evidence="2">ATCC 35852 / DSM 46488 / JCM 4925 / NBRC 14057 / NRRL 8057</strain>
    </source>
</reference>
<dbReference type="KEGG" id="sct:SCAT_0596"/>
<dbReference type="HOGENOM" id="CLU_1371513_0_0_11"/>
<dbReference type="eggNOG" id="ENOG5032PSF">
    <property type="taxonomic scope" value="Bacteria"/>
</dbReference>
<keyword evidence="2" id="KW-1185">Reference proteome</keyword>
<proteinExistence type="predicted"/>
<dbReference type="PATRIC" id="fig|1003195.11.peg.2212"/>
<dbReference type="RefSeq" id="WP_014141372.1">
    <property type="nucleotide sequence ID" value="NC_016111.1"/>
</dbReference>
<dbReference type="Proteomes" id="UP000007842">
    <property type="component" value="Chromosome"/>
</dbReference>
<protein>
    <submittedName>
        <fullName evidence="1">Uncharacterized protein</fullName>
    </submittedName>
</protein>
<evidence type="ECO:0000313" key="1">
    <source>
        <dbReference type="EMBL" id="AEW92973.1"/>
    </source>
</evidence>
<dbReference type="EMBL" id="CP003219">
    <property type="protein sequence ID" value="AEW92973.1"/>
    <property type="molecule type" value="Genomic_DNA"/>
</dbReference>
<dbReference type="AlphaFoldDB" id="F8JT38"/>
<accession>G8WRF6</accession>
<evidence type="ECO:0000313" key="2">
    <source>
        <dbReference type="Proteomes" id="UP000007842"/>
    </source>
</evidence>
<organism evidence="1 2">
    <name type="scientific">Streptantibioticus cattleyicolor (strain ATCC 35852 / DSM 46488 / JCM 4925 / NBRC 14057 / NRRL 8057)</name>
    <name type="common">Streptomyces cattleya</name>
    <dbReference type="NCBI Taxonomy" id="1003195"/>
    <lineage>
        <taxon>Bacteria</taxon>
        <taxon>Bacillati</taxon>
        <taxon>Actinomycetota</taxon>
        <taxon>Actinomycetes</taxon>
        <taxon>Kitasatosporales</taxon>
        <taxon>Streptomycetaceae</taxon>
        <taxon>Streptantibioticus</taxon>
    </lineage>
</organism>